<organism evidence="8 9">
    <name type="scientific">Melioribacter roseus (strain DSM 23840 / JCM 17771 / VKM B-2668 / P3M-2)</name>
    <dbReference type="NCBI Taxonomy" id="1191523"/>
    <lineage>
        <taxon>Bacteria</taxon>
        <taxon>Pseudomonadati</taxon>
        <taxon>Ignavibacteriota</taxon>
        <taxon>Ignavibacteria</taxon>
        <taxon>Ignavibacteriales</taxon>
        <taxon>Melioribacteraceae</taxon>
        <taxon>Melioribacter</taxon>
    </lineage>
</organism>
<comment type="similarity">
    <text evidence="1 5">Belongs to the FliD family.</text>
</comment>
<name>I6YY12_MELRP</name>
<dbReference type="GO" id="GO:0009424">
    <property type="term" value="C:bacterial-type flagellum hook"/>
    <property type="evidence" value="ECO:0007669"/>
    <property type="project" value="UniProtKB-UniRule"/>
</dbReference>
<evidence type="ECO:0000256" key="4">
    <source>
        <dbReference type="ARBA" id="ARBA00023143"/>
    </source>
</evidence>
<keyword evidence="9" id="KW-1185">Reference proteome</keyword>
<dbReference type="GO" id="GO:0007155">
    <property type="term" value="P:cell adhesion"/>
    <property type="evidence" value="ECO:0007669"/>
    <property type="project" value="InterPro"/>
</dbReference>
<dbReference type="Proteomes" id="UP000009011">
    <property type="component" value="Chromosome"/>
</dbReference>
<dbReference type="Pfam" id="PF07195">
    <property type="entry name" value="FliD_C"/>
    <property type="match status" value="1"/>
</dbReference>
<dbReference type="AlphaFoldDB" id="I6YY12"/>
<dbReference type="OrthoDB" id="9810816at2"/>
<dbReference type="GO" id="GO:0005576">
    <property type="term" value="C:extracellular region"/>
    <property type="evidence" value="ECO:0007669"/>
    <property type="project" value="UniProtKB-SubCell"/>
</dbReference>
<dbReference type="KEGG" id="mro:MROS_2187"/>
<dbReference type="Pfam" id="PF02465">
    <property type="entry name" value="FliD_N"/>
    <property type="match status" value="1"/>
</dbReference>
<dbReference type="PANTHER" id="PTHR30288">
    <property type="entry name" value="FLAGELLAR CAP/ASSEMBLY PROTEIN FLID"/>
    <property type="match status" value="1"/>
</dbReference>
<keyword evidence="8" id="KW-0966">Cell projection</keyword>
<keyword evidence="5" id="KW-0964">Secreted</keyword>
<dbReference type="STRING" id="1191523.MROS_2187"/>
<keyword evidence="3" id="KW-0175">Coiled coil</keyword>
<evidence type="ECO:0000256" key="5">
    <source>
        <dbReference type="RuleBase" id="RU362066"/>
    </source>
</evidence>
<comment type="subcellular location">
    <subcellularLocation>
        <location evidence="5">Secreted</location>
    </subcellularLocation>
    <subcellularLocation>
        <location evidence="5">Bacterial flagellum</location>
    </subcellularLocation>
</comment>
<keyword evidence="8" id="KW-0282">Flagellum</keyword>
<dbReference type="GO" id="GO:0071973">
    <property type="term" value="P:bacterial-type flagellum-dependent cell motility"/>
    <property type="evidence" value="ECO:0007669"/>
    <property type="project" value="TreeGrafter"/>
</dbReference>
<evidence type="ECO:0000313" key="8">
    <source>
        <dbReference type="EMBL" id="AFN75417.1"/>
    </source>
</evidence>
<comment type="function">
    <text evidence="5">Required for morphogenesis and for the elongation of the flagellar filament by facilitating polymerization of the flagellin monomers at the tip of growing filament. Forms a capping structure, which prevents flagellin subunits (transported through the central channel of the flagellum) from leaking out without polymerization at the distal end.</text>
</comment>
<protein>
    <recommendedName>
        <fullName evidence="5">Flagellar hook-associated protein 2</fullName>
        <shortName evidence="5">HAP2</shortName>
    </recommendedName>
    <alternativeName>
        <fullName evidence="5">Flagellar cap protein</fullName>
    </alternativeName>
</protein>
<dbReference type="HOGENOM" id="CLU_459910_0_0_10"/>
<feature type="domain" description="Flagellar hook-associated protein 2 C-terminal" evidence="7">
    <location>
        <begin position="356"/>
        <end position="571"/>
    </location>
</feature>
<dbReference type="PATRIC" id="fig|1191523.3.peg.2312"/>
<evidence type="ECO:0000313" key="9">
    <source>
        <dbReference type="Proteomes" id="UP000009011"/>
    </source>
</evidence>
<keyword evidence="8" id="KW-0969">Cilium</keyword>
<gene>
    <name evidence="8" type="ordered locus">MROS_2187</name>
</gene>
<accession>I6YY12</accession>
<dbReference type="RefSeq" id="WP_014856849.1">
    <property type="nucleotide sequence ID" value="NC_018178.1"/>
</dbReference>
<proteinExistence type="inferred from homology"/>
<comment type="subunit">
    <text evidence="2 5">Homopentamer.</text>
</comment>
<dbReference type="eggNOG" id="COG1345">
    <property type="taxonomic scope" value="Bacteria"/>
</dbReference>
<evidence type="ECO:0000256" key="2">
    <source>
        <dbReference type="ARBA" id="ARBA00011255"/>
    </source>
</evidence>
<dbReference type="EMBL" id="CP003557">
    <property type="protein sequence ID" value="AFN75417.1"/>
    <property type="molecule type" value="Genomic_DNA"/>
</dbReference>
<feature type="domain" description="Flagellar hook-associated protein 2 N-terminal" evidence="6">
    <location>
        <begin position="11"/>
        <end position="107"/>
    </location>
</feature>
<dbReference type="InterPro" id="IPR040026">
    <property type="entry name" value="FliD"/>
</dbReference>
<dbReference type="PANTHER" id="PTHR30288:SF0">
    <property type="entry name" value="FLAGELLAR HOOK-ASSOCIATED PROTEIN 2"/>
    <property type="match status" value="1"/>
</dbReference>
<dbReference type="InterPro" id="IPR010809">
    <property type="entry name" value="FliD_C"/>
</dbReference>
<evidence type="ECO:0000259" key="7">
    <source>
        <dbReference type="Pfam" id="PF07195"/>
    </source>
</evidence>
<dbReference type="GO" id="GO:0009421">
    <property type="term" value="C:bacterial-type flagellum filament cap"/>
    <property type="evidence" value="ECO:0007669"/>
    <property type="project" value="InterPro"/>
</dbReference>
<sequence>MAYDILTTSGINNLVNSYISNETQKRVTPLTNRKSHYENIISAYSTISGKLDTFKTLLSDLKSAATDSIFYSKAATSSNTDFATAVSSTGATEGNNTIRINQLAKNDAVLSIDMNSTAASAVITAPGTHEFTIKTGDGKGGEFISKVSVAFDAADFSAGYITNETLMTKIQNAINTDKAVVLSSSVTGSTASSGSFVVDLNGTETTINYSAGTYSDVLDSIVTQLNDIDGITAEKVVNGSDYQLKITVNDSSEYITIKNDTGTLLTELGVNVTKEKGASGLVNASVFTPLSGSSQLRITAAESGYDYRITDLSDTGSGTALAAVGLNLGAARQSFVQNGSIGDDIPGYVYTTDLLNAKIDFNGVNVERNSNVITDLISGTTINLKSVMQAGDADVNINVTKDVTKIKDKINEFVTKFNDLYSYLRNQTKTTNTSRGTLRGDSTATALISLLNTIAYSTVDGIASNKINTLSKIGITFNIDSGLSLSDSDQLEDAIKNNLSQVVDLFTSTNGIAAKLYDSISPYLGADGYIAKTKSTYDSTISSLNDSIEAAQTRIDKNASALRLRYQKLQVQLASIMSAQNYFSLFSSSTTGY</sequence>
<evidence type="ECO:0000256" key="1">
    <source>
        <dbReference type="ARBA" id="ARBA00009764"/>
    </source>
</evidence>
<evidence type="ECO:0000259" key="6">
    <source>
        <dbReference type="Pfam" id="PF02465"/>
    </source>
</evidence>
<evidence type="ECO:0000256" key="3">
    <source>
        <dbReference type="ARBA" id="ARBA00023054"/>
    </source>
</evidence>
<reference evidence="8 9" key="1">
    <citation type="journal article" date="2013" name="PLoS ONE">
        <title>Genomic analysis of Melioribacter roseus, facultatively anaerobic organotrophic bacterium representing a novel deep lineage within Bacteriodetes/Chlorobi group.</title>
        <authorList>
            <person name="Kadnikov V.V."/>
            <person name="Mardanov A.V."/>
            <person name="Podosokorskaya O.A."/>
            <person name="Gavrilov S.N."/>
            <person name="Kublanov I.V."/>
            <person name="Beletsky A.V."/>
            <person name="Bonch-Osmolovskaya E.A."/>
            <person name="Ravin N.V."/>
        </authorList>
    </citation>
    <scope>NUCLEOTIDE SEQUENCE [LARGE SCALE GENOMIC DNA]</scope>
    <source>
        <strain evidence="9">JCM 17771 / P3M-2</strain>
    </source>
</reference>
<dbReference type="InterPro" id="IPR003481">
    <property type="entry name" value="FliD_N"/>
</dbReference>
<keyword evidence="4 5" id="KW-0975">Bacterial flagellum</keyword>